<dbReference type="GO" id="GO:0005615">
    <property type="term" value="C:extracellular space"/>
    <property type="evidence" value="ECO:0007669"/>
    <property type="project" value="TreeGrafter"/>
</dbReference>
<reference evidence="7" key="2">
    <citation type="submission" date="2025-09" db="UniProtKB">
        <authorList>
            <consortium name="Ensembl"/>
        </authorList>
    </citation>
    <scope>IDENTIFICATION</scope>
</reference>
<organism evidence="7 8">
    <name type="scientific">Dicentrarchus labrax</name>
    <name type="common">European seabass</name>
    <name type="synonym">Morone labrax</name>
    <dbReference type="NCBI Taxonomy" id="13489"/>
    <lineage>
        <taxon>Eukaryota</taxon>
        <taxon>Metazoa</taxon>
        <taxon>Chordata</taxon>
        <taxon>Craniata</taxon>
        <taxon>Vertebrata</taxon>
        <taxon>Euteleostomi</taxon>
        <taxon>Actinopterygii</taxon>
        <taxon>Neopterygii</taxon>
        <taxon>Teleostei</taxon>
        <taxon>Neoteleostei</taxon>
        <taxon>Acanthomorphata</taxon>
        <taxon>Eupercaria</taxon>
        <taxon>Moronidae</taxon>
        <taxon>Dicentrarchus</taxon>
    </lineage>
</organism>
<dbReference type="PANTHER" id="PTHR18820">
    <property type="entry name" value="LEG1"/>
    <property type="match status" value="1"/>
</dbReference>
<name>A0A8C4DM26_DICLA</name>
<comment type="subcellular location">
    <subcellularLocation>
        <location evidence="1">Secreted</location>
    </subcellularLocation>
</comment>
<keyword evidence="3" id="KW-0964">Secreted</keyword>
<keyword evidence="8" id="KW-1185">Reference proteome</keyword>
<comment type="similarity">
    <text evidence="2">Belongs to the LEG1 family.</text>
</comment>
<evidence type="ECO:0000256" key="2">
    <source>
        <dbReference type="ARBA" id="ARBA00009122"/>
    </source>
</evidence>
<accession>A0A8C4DM26</accession>
<protein>
    <recommendedName>
        <fullName evidence="9">Protein LEG1 homolog</fullName>
    </recommendedName>
</protein>
<dbReference type="InterPro" id="IPR008499">
    <property type="entry name" value="Leg1"/>
</dbReference>
<reference evidence="7" key="1">
    <citation type="submission" date="2025-08" db="UniProtKB">
        <authorList>
            <consortium name="Ensembl"/>
        </authorList>
    </citation>
    <scope>IDENTIFICATION</scope>
</reference>
<evidence type="ECO:0008006" key="9">
    <source>
        <dbReference type="Google" id="ProtNLM"/>
    </source>
</evidence>
<dbReference type="GeneTree" id="ENSGT00390000004904"/>
<dbReference type="Ensembl" id="ENSDLAT00005005006.2">
    <property type="protein sequence ID" value="ENSDLAP00005004850.1"/>
    <property type="gene ID" value="ENSDLAG00005002152.2"/>
</dbReference>
<keyword evidence="4 6" id="KW-0732">Signal</keyword>
<feature type="signal peptide" evidence="6">
    <location>
        <begin position="1"/>
        <end position="24"/>
    </location>
</feature>
<dbReference type="Pfam" id="PF05612">
    <property type="entry name" value="Leg1"/>
    <property type="match status" value="1"/>
</dbReference>
<gene>
    <name evidence="7" type="primary">LOC127368597</name>
</gene>
<dbReference type="PANTHER" id="PTHR18820:SF1">
    <property type="entry name" value="PROTEIN LEG1 HOMOLOG"/>
    <property type="match status" value="1"/>
</dbReference>
<dbReference type="AlphaFoldDB" id="A0A8C4DM26"/>
<feature type="chain" id="PRO_5034512974" description="Protein LEG1 homolog" evidence="6">
    <location>
        <begin position="25"/>
        <end position="361"/>
    </location>
</feature>
<evidence type="ECO:0000256" key="3">
    <source>
        <dbReference type="ARBA" id="ARBA00022525"/>
    </source>
</evidence>
<dbReference type="Proteomes" id="UP000694389">
    <property type="component" value="Unassembled WGS sequence"/>
</dbReference>
<evidence type="ECO:0000256" key="5">
    <source>
        <dbReference type="ARBA" id="ARBA00023180"/>
    </source>
</evidence>
<sequence length="361" mass="38960">MCRFMLCPTVLGLLLASAVSLSSSAVILENGMPVLWVHTTGLVTDLPIQNGVLTPDPWHFLHRMSLYRLMIAATDPFMGSMGTNATDSPLWGLPLQLGWMLTSGRLADPTGATTCGLESGDTMCISTQSWWGCVNYYASALPFLSAAQQGFLGAGVQVQMQVPEGVTDYCTTYADCAAQYPDAMSTWDAFFQGLKSAAESELPENEKKDALLGLYWAAQMASTQASATCNAKQGHYSSAEVSFANSWQNSAEYVSAAHFHSNLENSAMFITPLPSRVLQATDSAPNIADLSQEENHTLSIFSWMSSVNSLLGGTLVRLWKSAMCSVSTRERGREMLGQLLLNPSFATNTFLSIITGMTTSC</sequence>
<proteinExistence type="inferred from homology"/>
<evidence type="ECO:0000256" key="6">
    <source>
        <dbReference type="SAM" id="SignalP"/>
    </source>
</evidence>
<keyword evidence="5" id="KW-0325">Glycoprotein</keyword>
<evidence type="ECO:0000256" key="4">
    <source>
        <dbReference type="ARBA" id="ARBA00022729"/>
    </source>
</evidence>
<evidence type="ECO:0000313" key="8">
    <source>
        <dbReference type="Proteomes" id="UP000694389"/>
    </source>
</evidence>
<evidence type="ECO:0000313" key="7">
    <source>
        <dbReference type="Ensembl" id="ENSDLAP00005004850.1"/>
    </source>
</evidence>
<evidence type="ECO:0000256" key="1">
    <source>
        <dbReference type="ARBA" id="ARBA00004613"/>
    </source>
</evidence>